<proteinExistence type="predicted"/>
<name>Q1ZZ86_BURPE</name>
<evidence type="ECO:0000256" key="1">
    <source>
        <dbReference type="SAM" id="MobiDB-lite"/>
    </source>
</evidence>
<feature type="region of interest" description="Disordered" evidence="1">
    <location>
        <begin position="1"/>
        <end position="76"/>
    </location>
</feature>
<feature type="region of interest" description="Disordered" evidence="1">
    <location>
        <begin position="180"/>
        <end position="252"/>
    </location>
</feature>
<feature type="compositionally biased region" description="Low complexity" evidence="1">
    <location>
        <begin position="8"/>
        <end position="17"/>
    </location>
</feature>
<organism evidence="2">
    <name type="scientific">Burkholderia pseudomallei</name>
    <name type="common">Pseudomonas pseudomallei</name>
    <dbReference type="NCBI Taxonomy" id="28450"/>
    <lineage>
        <taxon>Bacteria</taxon>
        <taxon>Pseudomonadati</taxon>
        <taxon>Pseudomonadota</taxon>
        <taxon>Betaproteobacteria</taxon>
        <taxon>Burkholderiales</taxon>
        <taxon>Burkholderiaceae</taxon>
        <taxon>Burkholderia</taxon>
        <taxon>pseudomallei group</taxon>
    </lineage>
</organism>
<feature type="compositionally biased region" description="Basic residues" evidence="1">
    <location>
        <begin position="18"/>
        <end position="34"/>
    </location>
</feature>
<feature type="compositionally biased region" description="Basic residues" evidence="1">
    <location>
        <begin position="206"/>
        <end position="215"/>
    </location>
</feature>
<accession>Q1ZZ86</accession>
<protein>
    <submittedName>
        <fullName evidence="2">Hypothetical arginine/serine rich protein</fullName>
    </submittedName>
</protein>
<sequence length="252" mass="28251">MREREIARASAHAARIAPSRRARRAAHGGTRRGLKPPPARRMQKRHMPRSAIHGAPIVAPPRPLRRPHPGHARRPFTRRPRMRLRMRSNAHGRACATRRRPARRAIATNRESARRGLPRSLEFDCTDRGCATESKFLEMSAQPARRARSTMQARARTTRGRVSNNCDFRAKTSEAMSGRGFAMSRPVGPRRAISAGERPRAGRDRVCRRRPHRAARATSNAPCRRACAHGHASASDARSAGHRIAQDWRAKA</sequence>
<reference evidence="2" key="1">
    <citation type="journal article" date="2006" name="BMC Microbiol.">
        <title>Characterization of the mrgRS locus of the opportunistic pathogen Burkholderia pseudomallei: temperature regulates the expression of a two-component signal transduction system.</title>
        <authorList>
            <person name="Mahfouz M.E."/>
            <person name="Grayson T.H."/>
            <person name="Dance D.A.B."/>
            <person name="Gilpin M.L."/>
        </authorList>
    </citation>
    <scope>NUCLEOTIDE SEQUENCE</scope>
    <source>
        <strain evidence="2">204</strain>
    </source>
</reference>
<dbReference type="AlphaFoldDB" id="Q1ZZ86"/>
<feature type="compositionally biased region" description="Basic residues" evidence="1">
    <location>
        <begin position="63"/>
        <end position="76"/>
    </location>
</feature>
<dbReference type="EMBL" id="DQ418486">
    <property type="protein sequence ID" value="ABD77439.2"/>
    <property type="molecule type" value="Genomic_DNA"/>
</dbReference>
<evidence type="ECO:0000313" key="2">
    <source>
        <dbReference type="EMBL" id="ABD77439.2"/>
    </source>
</evidence>